<dbReference type="AlphaFoldDB" id="G7KDN9"/>
<reference evidence="9 11" key="2">
    <citation type="journal article" date="2014" name="BMC Genomics">
        <title>An improved genome release (version Mt4.0) for the model legume Medicago truncatula.</title>
        <authorList>
            <person name="Tang H."/>
            <person name="Krishnakumar V."/>
            <person name="Bidwell S."/>
            <person name="Rosen B."/>
            <person name="Chan A."/>
            <person name="Zhou S."/>
            <person name="Gentzbittel L."/>
            <person name="Childs K.L."/>
            <person name="Yandell M."/>
            <person name="Gundlach H."/>
            <person name="Mayer K.F."/>
            <person name="Schwartz D.C."/>
            <person name="Town C.D."/>
        </authorList>
    </citation>
    <scope>GENOME REANNOTATION</scope>
    <source>
        <strain evidence="10 11">cv. Jemalong A17</strain>
    </source>
</reference>
<evidence type="ECO:0000256" key="5">
    <source>
        <dbReference type="ARBA" id="ARBA00022824"/>
    </source>
</evidence>
<dbReference type="Pfam" id="PF08660">
    <property type="entry name" value="Alg14"/>
    <property type="match status" value="1"/>
</dbReference>
<dbReference type="GO" id="GO:0006488">
    <property type="term" value="P:dolichol-linked oligosaccharide biosynthetic process"/>
    <property type="evidence" value="ECO:0007669"/>
    <property type="project" value="InterPro"/>
</dbReference>
<dbReference type="KEGG" id="mtr:11434938"/>
<evidence type="ECO:0000256" key="8">
    <source>
        <dbReference type="SAM" id="Phobius"/>
    </source>
</evidence>
<gene>
    <name evidence="10" type="primary">11434938</name>
    <name evidence="9" type="ordered locus">MTR_5g029710</name>
</gene>
<proteinExistence type="inferred from homology"/>
<sequence length="90" mass="9915">MERSNGCCFFSVSSTSIISTVFFVVILILVRAIHVIYRSGKPLSKRALKPVSTLIILGSGGHTAEMLNLLTVLEKDRFILPEVQFGCEQS</sequence>
<dbReference type="HOGENOM" id="CLU_2444202_0_0_1"/>
<evidence type="ECO:0000256" key="2">
    <source>
        <dbReference type="ARBA" id="ARBA00009731"/>
    </source>
</evidence>
<dbReference type="Proteomes" id="UP000002051">
    <property type="component" value="Chromosome 5"/>
</dbReference>
<dbReference type="PANTHER" id="PTHR12154">
    <property type="entry name" value="GLYCOSYL TRANSFERASE-RELATED"/>
    <property type="match status" value="1"/>
</dbReference>
<keyword evidence="5" id="KW-0256">Endoplasmic reticulum</keyword>
<reference evidence="9 11" key="1">
    <citation type="journal article" date="2011" name="Nature">
        <title>The Medicago genome provides insight into the evolution of rhizobial symbioses.</title>
        <authorList>
            <person name="Young N.D."/>
            <person name="Debelle F."/>
            <person name="Oldroyd G.E."/>
            <person name="Geurts R."/>
            <person name="Cannon S.B."/>
            <person name="Udvardi M.K."/>
            <person name="Benedito V.A."/>
            <person name="Mayer K.F."/>
            <person name="Gouzy J."/>
            <person name="Schoof H."/>
            <person name="Van de Peer Y."/>
            <person name="Proost S."/>
            <person name="Cook D.R."/>
            <person name="Meyers B.C."/>
            <person name="Spannagl M."/>
            <person name="Cheung F."/>
            <person name="De Mita S."/>
            <person name="Krishnakumar V."/>
            <person name="Gundlach H."/>
            <person name="Zhou S."/>
            <person name="Mudge J."/>
            <person name="Bharti A.K."/>
            <person name="Murray J.D."/>
            <person name="Naoumkina M.A."/>
            <person name="Rosen B."/>
            <person name="Silverstein K.A."/>
            <person name="Tang H."/>
            <person name="Rombauts S."/>
            <person name="Zhao P.X."/>
            <person name="Zhou P."/>
            <person name="Barbe V."/>
            <person name="Bardou P."/>
            <person name="Bechner M."/>
            <person name="Bellec A."/>
            <person name="Berger A."/>
            <person name="Berges H."/>
            <person name="Bidwell S."/>
            <person name="Bisseling T."/>
            <person name="Choisne N."/>
            <person name="Couloux A."/>
            <person name="Denny R."/>
            <person name="Deshpande S."/>
            <person name="Dai X."/>
            <person name="Doyle J.J."/>
            <person name="Dudez A.M."/>
            <person name="Farmer A.D."/>
            <person name="Fouteau S."/>
            <person name="Franken C."/>
            <person name="Gibelin C."/>
            <person name="Gish J."/>
            <person name="Goldstein S."/>
            <person name="Gonzalez A.J."/>
            <person name="Green P.J."/>
            <person name="Hallab A."/>
            <person name="Hartog M."/>
            <person name="Hua A."/>
            <person name="Humphray S.J."/>
            <person name="Jeong D.H."/>
            <person name="Jing Y."/>
            <person name="Jocker A."/>
            <person name="Kenton S.M."/>
            <person name="Kim D.J."/>
            <person name="Klee K."/>
            <person name="Lai H."/>
            <person name="Lang C."/>
            <person name="Lin S."/>
            <person name="Macmil S.L."/>
            <person name="Magdelenat G."/>
            <person name="Matthews L."/>
            <person name="McCorrison J."/>
            <person name="Monaghan E.L."/>
            <person name="Mun J.H."/>
            <person name="Najar F.Z."/>
            <person name="Nicholson C."/>
            <person name="Noirot C."/>
            <person name="O'Bleness M."/>
            <person name="Paule C.R."/>
            <person name="Poulain J."/>
            <person name="Prion F."/>
            <person name="Qin B."/>
            <person name="Qu C."/>
            <person name="Retzel E.F."/>
            <person name="Riddle C."/>
            <person name="Sallet E."/>
            <person name="Samain S."/>
            <person name="Samson N."/>
            <person name="Sanders I."/>
            <person name="Saurat O."/>
            <person name="Scarpelli C."/>
            <person name="Schiex T."/>
            <person name="Segurens B."/>
            <person name="Severin A.J."/>
            <person name="Sherrier D.J."/>
            <person name="Shi R."/>
            <person name="Sims S."/>
            <person name="Singer S.R."/>
            <person name="Sinharoy S."/>
            <person name="Sterck L."/>
            <person name="Viollet A."/>
            <person name="Wang B.B."/>
            <person name="Wang K."/>
            <person name="Wang M."/>
            <person name="Wang X."/>
            <person name="Warfsmann J."/>
            <person name="Weissenbach J."/>
            <person name="White D.D."/>
            <person name="White J.D."/>
            <person name="Wiley G.B."/>
            <person name="Wincker P."/>
            <person name="Xing Y."/>
            <person name="Yang L."/>
            <person name="Yao Z."/>
            <person name="Ying F."/>
            <person name="Zhai J."/>
            <person name="Zhou L."/>
            <person name="Zuber A."/>
            <person name="Denarie J."/>
            <person name="Dixon R.A."/>
            <person name="May G.D."/>
            <person name="Schwartz D.C."/>
            <person name="Rogers J."/>
            <person name="Quetier F."/>
            <person name="Town C.D."/>
            <person name="Roe B.A."/>
        </authorList>
    </citation>
    <scope>NUCLEOTIDE SEQUENCE [LARGE SCALE GENOMIC DNA]</scope>
    <source>
        <strain evidence="9">A17</strain>
        <strain evidence="10 11">cv. Jemalong A17</strain>
    </source>
</reference>
<dbReference type="InterPro" id="IPR013969">
    <property type="entry name" value="Oligosacch_biosynth_Alg14"/>
</dbReference>
<evidence type="ECO:0000256" key="6">
    <source>
        <dbReference type="ARBA" id="ARBA00022989"/>
    </source>
</evidence>
<dbReference type="EMBL" id="CM001221">
    <property type="protein sequence ID" value="AES95806.2"/>
    <property type="molecule type" value="Genomic_DNA"/>
</dbReference>
<evidence type="ECO:0000256" key="3">
    <source>
        <dbReference type="ARBA" id="ARBA00017467"/>
    </source>
</evidence>
<evidence type="ECO:0000256" key="4">
    <source>
        <dbReference type="ARBA" id="ARBA00022692"/>
    </source>
</evidence>
<comment type="similarity">
    <text evidence="2">Belongs to the ALG14 family.</text>
</comment>
<keyword evidence="11" id="KW-1185">Reference proteome</keyword>
<accession>A0A0C3XFM1</accession>
<dbReference type="eggNOG" id="KOG3339">
    <property type="taxonomic scope" value="Eukaryota"/>
</dbReference>
<organism evidence="9 11">
    <name type="scientific">Medicago truncatula</name>
    <name type="common">Barrel medic</name>
    <name type="synonym">Medicago tribuloides</name>
    <dbReference type="NCBI Taxonomy" id="3880"/>
    <lineage>
        <taxon>Eukaryota</taxon>
        <taxon>Viridiplantae</taxon>
        <taxon>Streptophyta</taxon>
        <taxon>Embryophyta</taxon>
        <taxon>Tracheophyta</taxon>
        <taxon>Spermatophyta</taxon>
        <taxon>Magnoliopsida</taxon>
        <taxon>eudicotyledons</taxon>
        <taxon>Gunneridae</taxon>
        <taxon>Pentapetalae</taxon>
        <taxon>rosids</taxon>
        <taxon>fabids</taxon>
        <taxon>Fabales</taxon>
        <taxon>Fabaceae</taxon>
        <taxon>Papilionoideae</taxon>
        <taxon>50 kb inversion clade</taxon>
        <taxon>NPAAA clade</taxon>
        <taxon>Hologalegina</taxon>
        <taxon>IRL clade</taxon>
        <taxon>Trifolieae</taxon>
        <taxon>Medicago</taxon>
    </lineage>
</organism>
<evidence type="ECO:0000256" key="1">
    <source>
        <dbReference type="ARBA" id="ARBA00004389"/>
    </source>
</evidence>
<dbReference type="EnsemblPlants" id="AES95806">
    <property type="protein sequence ID" value="AES95806"/>
    <property type="gene ID" value="MTR_5g029710"/>
</dbReference>
<dbReference type="STRING" id="3880.G7KDN9"/>
<dbReference type="PaxDb" id="3880-AES95806"/>
<name>G7KDN9_MEDTR</name>
<dbReference type="PANTHER" id="PTHR12154:SF4">
    <property type="entry name" value="UDP-N-ACETYLGLUCOSAMINE TRANSFERASE SUBUNIT ALG14 HOMOLOG"/>
    <property type="match status" value="1"/>
</dbReference>
<keyword evidence="4 8" id="KW-0812">Transmembrane</keyword>
<evidence type="ECO:0000313" key="11">
    <source>
        <dbReference type="Proteomes" id="UP000002051"/>
    </source>
</evidence>
<accession>G7KDN9</accession>
<feature type="transmembrane region" description="Helical" evidence="8">
    <location>
        <begin position="12"/>
        <end position="37"/>
    </location>
</feature>
<reference evidence="10" key="3">
    <citation type="submission" date="2015-04" db="UniProtKB">
        <authorList>
            <consortium name="EnsemblPlants"/>
        </authorList>
    </citation>
    <scope>IDENTIFICATION</scope>
    <source>
        <strain evidence="10">cv. Jemalong A17</strain>
    </source>
</reference>
<keyword evidence="6 8" id="KW-1133">Transmembrane helix</keyword>
<dbReference type="OrthoDB" id="1431588at2759"/>
<dbReference type="GO" id="GO:0005789">
    <property type="term" value="C:endoplasmic reticulum membrane"/>
    <property type="evidence" value="ECO:0007669"/>
    <property type="project" value="UniProtKB-SubCell"/>
</dbReference>
<comment type="subcellular location">
    <subcellularLocation>
        <location evidence="1">Endoplasmic reticulum membrane</location>
        <topology evidence="1">Single-pass membrane protein</topology>
    </subcellularLocation>
</comment>
<keyword evidence="7 8" id="KW-0472">Membrane</keyword>
<evidence type="ECO:0000313" key="9">
    <source>
        <dbReference type="EMBL" id="AES95806.2"/>
    </source>
</evidence>
<protein>
    <recommendedName>
        <fullName evidence="3">UDP-N-acetylglucosamine transferase subunit ALG14</fullName>
    </recommendedName>
</protein>
<evidence type="ECO:0000256" key="7">
    <source>
        <dbReference type="ARBA" id="ARBA00023136"/>
    </source>
</evidence>
<evidence type="ECO:0000313" key="10">
    <source>
        <dbReference type="EnsemblPlants" id="AES95806"/>
    </source>
</evidence>